<feature type="compositionally biased region" description="Low complexity" evidence="1">
    <location>
        <begin position="534"/>
        <end position="550"/>
    </location>
</feature>
<feature type="compositionally biased region" description="Polar residues" evidence="1">
    <location>
        <begin position="610"/>
        <end position="626"/>
    </location>
</feature>
<protein>
    <submittedName>
        <fullName evidence="2">Uncharacterized protein</fullName>
    </submittedName>
</protein>
<evidence type="ECO:0000313" key="2">
    <source>
        <dbReference type="EMBL" id="CAB3989022.1"/>
    </source>
</evidence>
<feature type="compositionally biased region" description="Polar residues" evidence="1">
    <location>
        <begin position="571"/>
        <end position="581"/>
    </location>
</feature>
<feature type="region of interest" description="Disordered" evidence="1">
    <location>
        <begin position="491"/>
        <end position="665"/>
    </location>
</feature>
<dbReference type="Proteomes" id="UP001152795">
    <property type="component" value="Unassembled WGS sequence"/>
</dbReference>
<gene>
    <name evidence="2" type="ORF">PACLA_8A046801</name>
</gene>
<dbReference type="OrthoDB" id="10502122at2759"/>
<feature type="compositionally biased region" description="Polar residues" evidence="1">
    <location>
        <begin position="494"/>
        <end position="504"/>
    </location>
</feature>
<dbReference type="EMBL" id="CACRXK020001420">
    <property type="protein sequence ID" value="CAB3989022.1"/>
    <property type="molecule type" value="Genomic_DNA"/>
</dbReference>
<evidence type="ECO:0000313" key="3">
    <source>
        <dbReference type="Proteomes" id="UP001152795"/>
    </source>
</evidence>
<proteinExistence type="predicted"/>
<evidence type="ECO:0000256" key="1">
    <source>
        <dbReference type="SAM" id="MobiDB-lite"/>
    </source>
</evidence>
<sequence>MAHQEWKTKFDDQFYDLDDPWNLEIVSNVEQESGWLEMRRKGMARKLCQLCALGVCQYSQQNDIDSIASKIEQLEFDDNDYTSDSNFYNDVLYTTHVGYDKVSSSQKESTSVQVRETKRKHNEIHEQFTWFKATFLDSKRKLKKEIHKELKSFPWLCGAYGITGPNRKIPRLHLFLTVKRGVKKSVVRRDLEDKFKCYPKEYFELLQEPKRKPKIKYLADSSESSAESSASSSVSSVLASPGGGVLACINRRYNDPSPLRIPEENERDGLPEVRGTGTLTMFCYSHGHHYALTCFHVGCANDETFFNAAFNKVEDIQEICSSLSTYVDEAKEKEYWFTEGSVEDNNEPIPFGDDGSNYTALGDFHNYHFDDECDILSLKIIDTEIDCKITGVNSPDWSSIWDELLDMTGQNPVKVEKIGYSSALTCGHIVSCNVSYSDEGNLFQNAIVVKGCGGPFLKGGDSGSLVSFHDKNEKKQVFAYGVCEVDELRLPEQPESTSSTWHENASSEQTSSEDDDSDDIFGMVDVLPPEQPKSTSSTSHENASSEQTTSSDDDDGDDVSETVDILPPEQPKSTKSTLHENPSSEQTTSSDEDDGDDVSETVDVLPPEQPKSTSSTSHENASLEQTSSDDNDSDGSSTWSEENSSDDGQVIFQEGSGSNVSNVKGPYSICLRLDTALEKLGFDNAACVNDCARN</sequence>
<comment type="caution">
    <text evidence="2">The sequence shown here is derived from an EMBL/GenBank/DDBJ whole genome shotgun (WGS) entry which is preliminary data.</text>
</comment>
<reference evidence="2" key="1">
    <citation type="submission" date="2020-04" db="EMBL/GenBank/DDBJ databases">
        <authorList>
            <person name="Alioto T."/>
            <person name="Alioto T."/>
            <person name="Gomez Garrido J."/>
        </authorList>
    </citation>
    <scope>NUCLEOTIDE SEQUENCE</scope>
    <source>
        <strain evidence="2">A484AB</strain>
    </source>
</reference>
<accession>A0A7D9HNN6</accession>
<name>A0A7D9HNN6_PARCT</name>
<dbReference type="AlphaFoldDB" id="A0A7D9HNN6"/>
<feature type="compositionally biased region" description="Acidic residues" evidence="1">
    <location>
        <begin position="551"/>
        <end position="561"/>
    </location>
</feature>
<feature type="compositionally biased region" description="Acidic residues" evidence="1">
    <location>
        <begin position="590"/>
        <end position="600"/>
    </location>
</feature>
<organism evidence="2 3">
    <name type="scientific">Paramuricea clavata</name>
    <name type="common">Red gorgonian</name>
    <name type="synonym">Violescent sea-whip</name>
    <dbReference type="NCBI Taxonomy" id="317549"/>
    <lineage>
        <taxon>Eukaryota</taxon>
        <taxon>Metazoa</taxon>
        <taxon>Cnidaria</taxon>
        <taxon>Anthozoa</taxon>
        <taxon>Octocorallia</taxon>
        <taxon>Malacalcyonacea</taxon>
        <taxon>Plexauridae</taxon>
        <taxon>Paramuricea</taxon>
    </lineage>
</organism>
<keyword evidence="3" id="KW-1185">Reference proteome</keyword>